<evidence type="ECO:0000256" key="1">
    <source>
        <dbReference type="SAM" id="MobiDB-lite"/>
    </source>
</evidence>
<accession>A0AA40GBZ7</accession>
<sequence>MKNRYQERKGVTSSRVEAKLGARQKSPRDPRTSSKLSIRVDGNLSEGTRRESLDTE</sequence>
<feature type="compositionally biased region" description="Basic and acidic residues" evidence="1">
    <location>
        <begin position="47"/>
        <end position="56"/>
    </location>
</feature>
<name>A0AA40GBZ7_9HYME</name>
<reference evidence="2" key="1">
    <citation type="submission" date="2021-10" db="EMBL/GenBank/DDBJ databases">
        <title>Melipona bicolor Genome sequencing and assembly.</title>
        <authorList>
            <person name="Araujo N.S."/>
            <person name="Arias M.C."/>
        </authorList>
    </citation>
    <scope>NUCLEOTIDE SEQUENCE</scope>
    <source>
        <strain evidence="2">USP_2M_L1-L4_2017</strain>
        <tissue evidence="2">Whole body</tissue>
    </source>
</reference>
<gene>
    <name evidence="2" type="ORF">K0M31_007587</name>
</gene>
<evidence type="ECO:0000313" key="3">
    <source>
        <dbReference type="Proteomes" id="UP001177670"/>
    </source>
</evidence>
<keyword evidence="3" id="KW-1185">Reference proteome</keyword>
<feature type="region of interest" description="Disordered" evidence="1">
    <location>
        <begin position="1"/>
        <end position="56"/>
    </location>
</feature>
<comment type="caution">
    <text evidence="2">The sequence shown here is derived from an EMBL/GenBank/DDBJ whole genome shotgun (WGS) entry which is preliminary data.</text>
</comment>
<dbReference type="Proteomes" id="UP001177670">
    <property type="component" value="Unassembled WGS sequence"/>
</dbReference>
<evidence type="ECO:0000313" key="2">
    <source>
        <dbReference type="EMBL" id="KAK1134816.1"/>
    </source>
</evidence>
<protein>
    <submittedName>
        <fullName evidence="2">Uncharacterized protein</fullName>
    </submittedName>
</protein>
<feature type="compositionally biased region" description="Basic and acidic residues" evidence="1">
    <location>
        <begin position="1"/>
        <end position="32"/>
    </location>
</feature>
<organism evidence="2 3">
    <name type="scientific">Melipona bicolor</name>
    <dbReference type="NCBI Taxonomy" id="60889"/>
    <lineage>
        <taxon>Eukaryota</taxon>
        <taxon>Metazoa</taxon>
        <taxon>Ecdysozoa</taxon>
        <taxon>Arthropoda</taxon>
        <taxon>Hexapoda</taxon>
        <taxon>Insecta</taxon>
        <taxon>Pterygota</taxon>
        <taxon>Neoptera</taxon>
        <taxon>Endopterygota</taxon>
        <taxon>Hymenoptera</taxon>
        <taxon>Apocrita</taxon>
        <taxon>Aculeata</taxon>
        <taxon>Apoidea</taxon>
        <taxon>Anthophila</taxon>
        <taxon>Apidae</taxon>
        <taxon>Melipona</taxon>
    </lineage>
</organism>
<dbReference type="AlphaFoldDB" id="A0AA40GBZ7"/>
<dbReference type="EMBL" id="JAHYIQ010000002">
    <property type="protein sequence ID" value="KAK1134816.1"/>
    <property type="molecule type" value="Genomic_DNA"/>
</dbReference>
<proteinExistence type="predicted"/>